<dbReference type="OrthoDB" id="426718at2759"/>
<gene>
    <name evidence="2" type="ORF">EK21DRAFT_109012</name>
</gene>
<organism evidence="2 3">
    <name type="scientific">Setomelanomma holmii</name>
    <dbReference type="NCBI Taxonomy" id="210430"/>
    <lineage>
        <taxon>Eukaryota</taxon>
        <taxon>Fungi</taxon>
        <taxon>Dikarya</taxon>
        <taxon>Ascomycota</taxon>
        <taxon>Pezizomycotina</taxon>
        <taxon>Dothideomycetes</taxon>
        <taxon>Pleosporomycetidae</taxon>
        <taxon>Pleosporales</taxon>
        <taxon>Pleosporineae</taxon>
        <taxon>Phaeosphaeriaceae</taxon>
        <taxon>Setomelanomma</taxon>
    </lineage>
</organism>
<dbReference type="Proteomes" id="UP000799777">
    <property type="component" value="Unassembled WGS sequence"/>
</dbReference>
<dbReference type="Gene3D" id="3.40.50.1820">
    <property type="entry name" value="alpha/beta hydrolase"/>
    <property type="match status" value="1"/>
</dbReference>
<accession>A0A9P4HFZ1</accession>
<dbReference type="PANTHER" id="PTHR46023:SF6">
    <property type="entry name" value="LIPASE CLASS 3 FAMILY PROTEIN"/>
    <property type="match status" value="1"/>
</dbReference>
<dbReference type="InterPro" id="IPR029058">
    <property type="entry name" value="AB_hydrolase_fold"/>
</dbReference>
<comment type="caution">
    <text evidence="2">The sequence shown here is derived from an EMBL/GenBank/DDBJ whole genome shotgun (WGS) entry which is preliminary data.</text>
</comment>
<dbReference type="InterPro" id="IPR002921">
    <property type="entry name" value="Fungal_lipase-type"/>
</dbReference>
<protein>
    <submittedName>
        <fullName evidence="2">Alpha/beta-hydrolase</fullName>
    </submittedName>
</protein>
<reference evidence="2" key="1">
    <citation type="journal article" date="2020" name="Stud. Mycol.">
        <title>101 Dothideomycetes genomes: a test case for predicting lifestyles and emergence of pathogens.</title>
        <authorList>
            <person name="Haridas S."/>
            <person name="Albert R."/>
            <person name="Binder M."/>
            <person name="Bloem J."/>
            <person name="Labutti K."/>
            <person name="Salamov A."/>
            <person name="Andreopoulos B."/>
            <person name="Baker S."/>
            <person name="Barry K."/>
            <person name="Bills G."/>
            <person name="Bluhm B."/>
            <person name="Cannon C."/>
            <person name="Castanera R."/>
            <person name="Culley D."/>
            <person name="Daum C."/>
            <person name="Ezra D."/>
            <person name="Gonzalez J."/>
            <person name="Henrissat B."/>
            <person name="Kuo A."/>
            <person name="Liang C."/>
            <person name="Lipzen A."/>
            <person name="Lutzoni F."/>
            <person name="Magnuson J."/>
            <person name="Mondo S."/>
            <person name="Nolan M."/>
            <person name="Ohm R."/>
            <person name="Pangilinan J."/>
            <person name="Park H.-J."/>
            <person name="Ramirez L."/>
            <person name="Alfaro M."/>
            <person name="Sun H."/>
            <person name="Tritt A."/>
            <person name="Yoshinaga Y."/>
            <person name="Zwiers L.-H."/>
            <person name="Turgeon B."/>
            <person name="Goodwin S."/>
            <person name="Spatafora J."/>
            <person name="Crous P."/>
            <person name="Grigoriev I."/>
        </authorList>
    </citation>
    <scope>NUCLEOTIDE SEQUENCE</scope>
    <source>
        <strain evidence="2">CBS 110217</strain>
    </source>
</reference>
<feature type="domain" description="Fungal lipase-type" evidence="1">
    <location>
        <begin position="66"/>
        <end position="202"/>
    </location>
</feature>
<dbReference type="PANTHER" id="PTHR46023">
    <property type="entry name" value="LIPASE CLASS 3 PROTEIN-LIKE"/>
    <property type="match status" value="1"/>
</dbReference>
<dbReference type="SUPFAM" id="SSF53474">
    <property type="entry name" value="alpha/beta-Hydrolases"/>
    <property type="match status" value="1"/>
</dbReference>
<dbReference type="GO" id="GO:0006629">
    <property type="term" value="P:lipid metabolic process"/>
    <property type="evidence" value="ECO:0007669"/>
    <property type="project" value="InterPro"/>
</dbReference>
<dbReference type="AlphaFoldDB" id="A0A9P4HFZ1"/>
<dbReference type="Pfam" id="PF01764">
    <property type="entry name" value="Lipase_3"/>
    <property type="match status" value="1"/>
</dbReference>
<dbReference type="EMBL" id="ML978166">
    <property type="protein sequence ID" value="KAF2033544.1"/>
    <property type="molecule type" value="Genomic_DNA"/>
</dbReference>
<proteinExistence type="predicted"/>
<name>A0A9P4HFZ1_9PLEO</name>
<keyword evidence="3" id="KW-1185">Reference proteome</keyword>
<evidence type="ECO:0000259" key="1">
    <source>
        <dbReference type="Pfam" id="PF01764"/>
    </source>
</evidence>
<evidence type="ECO:0000313" key="2">
    <source>
        <dbReference type="EMBL" id="KAF2033544.1"/>
    </source>
</evidence>
<dbReference type="CDD" id="cd00519">
    <property type="entry name" value="Lipase_3"/>
    <property type="match status" value="1"/>
</dbReference>
<sequence>MIFLSAYALKSAYGTDILSQAPYLQQHSLSLNLTQTLKPTFDGTVKQLELRILSSATNEDEKTVFAAIRGSAPMVDWLINFNGEDVDAPFPSSDPGDAHNTIRAHRGFLGVAEKMEPLLTRAIRDMLSGGENLVITGHSAGGGVAALLFLHCMARKTFGDTKISCVTFAAPPVVSRNLNPGTLPPDSTFLFIINENDPVPRADRSYIMSFADLYAAYKADAAALNEWRPPVPRLHVPGDSKIVILRPRQQCEEMRVNAHGIEIDEFEKTVALDAEAHKMAWYLDGLRVWDENR</sequence>
<evidence type="ECO:0000313" key="3">
    <source>
        <dbReference type="Proteomes" id="UP000799777"/>
    </source>
</evidence>